<feature type="region of interest" description="Disordered" evidence="6">
    <location>
        <begin position="754"/>
        <end position="775"/>
    </location>
</feature>
<evidence type="ECO:0000256" key="2">
    <source>
        <dbReference type="ARBA" id="ARBA00022741"/>
    </source>
</evidence>
<reference evidence="8 9" key="1">
    <citation type="journal article" date="2024" name="Nat. Commun.">
        <title>Phylogenomics reveals the evolutionary origins of lichenization in chlorophyte algae.</title>
        <authorList>
            <person name="Puginier C."/>
            <person name="Libourel C."/>
            <person name="Otte J."/>
            <person name="Skaloud P."/>
            <person name="Haon M."/>
            <person name="Grisel S."/>
            <person name="Petersen M."/>
            <person name="Berrin J.G."/>
            <person name="Delaux P.M."/>
            <person name="Dal Grande F."/>
            <person name="Keller J."/>
        </authorList>
    </citation>
    <scope>NUCLEOTIDE SEQUENCE [LARGE SCALE GENOMIC DNA]</scope>
    <source>
        <strain evidence="8 9">SAG 216-7</strain>
    </source>
</reference>
<keyword evidence="2 5" id="KW-0547">Nucleotide-binding</keyword>
<organism evidence="8 9">
    <name type="scientific">Coccomyxa subellipsoidea</name>
    <dbReference type="NCBI Taxonomy" id="248742"/>
    <lineage>
        <taxon>Eukaryota</taxon>
        <taxon>Viridiplantae</taxon>
        <taxon>Chlorophyta</taxon>
        <taxon>core chlorophytes</taxon>
        <taxon>Trebouxiophyceae</taxon>
        <taxon>Trebouxiophyceae incertae sedis</taxon>
        <taxon>Coccomyxaceae</taxon>
        <taxon>Coccomyxa</taxon>
    </lineage>
</organism>
<keyword evidence="4 5" id="KW-0067">ATP-binding</keyword>
<sequence length="1167" mass="124925">MRAFTVGFQAPLAAASHSSGAGGPSDFSDIPIFFAKVGVFSNNATVNTWRLGWNFTAGETVQGGNIYTAGVDVLKLNGSSVQLESMSSNNTVMPFSWTSVSFLGTKAAMPTSLAPYKVAPISDVAFNNLNQDQSGSSWQSDINSLTTFLVRVANLGDDGSIDAGRVNLQYWFNGPSDIPEAADPLSQFTMICLDTTTGCGDLTYNITTGLSNVNGARYVLNLGFKTGAAVLLNETETSVRDQTTESAGQGTTPRRISVYEALIRIESRQFLREMNATSDYSYLDTPRSGAPISNTTNIVPRLAEPNTHIPAYLDNHVAWGGQPVAVALAGANAEPPMPTPSSINSVTCVGGGIQASTAGSSGSTLSIGQVCGLSTLYCCYTVDNKPVAANIPDTWPPVAIPIPAGLRGANLNSPAPATLAANPVGSASAKKSSPSISSGAIGGVAAAGAALAAACFGLALYLIIWRHRRRKLGSLDSKSSPRDPGSPHDGLPVALQPVYKQGSADSQEPFLDSRRRMVNLMHWRRSKAGKEHHTESLALSQGLPAHISDEPRAEPSKSAGHAMELQAGAVAGPVQQHVHRHHRLLNGLAELPGAGCIHADGQLPLRLMKGDNAKDAAVGGAVQRWMGEAQLAQKDGGASPVNRAPYGYIANSPSDLLLFTNPVVQSTLPNDWEERFRSAVVSDWPGSPEGSMHGRQTSNLVGDMLGQRLTPRWLGDPYGLDKQGRAVASPDRSNLPRIAAALGRYGWQREYREHGHPANRPVQTAPNLSSGDDSSISIDWAAEEDSESGKLGLRRVKSWTGALQQMPDAALGEDLPLDRRRLRRAMSSAANLPPLAALPPPISMGIPPPANIDMDVDFEAEIKPHLKTCLGQGGFGTVFEATWRGKQVAVKVLQGLDGGGKTMHFEALRREVQLASRFNSERLVQVYGASLRDPVSACLVMELVMGGNLHQRIYDSSKPRLTHLEILQIAHDVAEGLAYMHPSVIHRDLKPQNILIDGLGRVKIADFGISRVKDPAKTFLSTTNVNGTPQYMAPEQFAGARCDEKVDVYALGTILNECATRRPPWRDFNNAFQIIVQVAIKAARPAMDASFSEPLRRLIAKCWAQDPRARPSCYEIMRLTEILLAQAKRRSEHGAAQQSAQQSALEGQSGAQREKAMHLRRASSEGA</sequence>
<dbReference type="EMBL" id="JALJOT010000001">
    <property type="protein sequence ID" value="KAK9918850.1"/>
    <property type="molecule type" value="Genomic_DNA"/>
</dbReference>
<feature type="compositionally biased region" description="Low complexity" evidence="6">
    <location>
        <begin position="1134"/>
        <end position="1151"/>
    </location>
</feature>
<evidence type="ECO:0000256" key="6">
    <source>
        <dbReference type="SAM" id="MobiDB-lite"/>
    </source>
</evidence>
<evidence type="ECO:0000313" key="8">
    <source>
        <dbReference type="EMBL" id="KAK9918850.1"/>
    </source>
</evidence>
<accession>A0ABR2Z5D3</accession>
<feature type="region of interest" description="Disordered" evidence="6">
    <location>
        <begin position="474"/>
        <end position="494"/>
    </location>
</feature>
<dbReference type="Pfam" id="PF00069">
    <property type="entry name" value="Pkinase"/>
    <property type="match status" value="1"/>
</dbReference>
<evidence type="ECO:0000256" key="3">
    <source>
        <dbReference type="ARBA" id="ARBA00022777"/>
    </source>
</evidence>
<keyword evidence="9" id="KW-1185">Reference proteome</keyword>
<dbReference type="InterPro" id="IPR000719">
    <property type="entry name" value="Prot_kinase_dom"/>
</dbReference>
<dbReference type="InterPro" id="IPR011009">
    <property type="entry name" value="Kinase-like_dom_sf"/>
</dbReference>
<dbReference type="Gene3D" id="1.10.510.10">
    <property type="entry name" value="Transferase(Phosphotransferase) domain 1"/>
    <property type="match status" value="1"/>
</dbReference>
<evidence type="ECO:0000256" key="1">
    <source>
        <dbReference type="ARBA" id="ARBA00022679"/>
    </source>
</evidence>
<dbReference type="CDD" id="cd13999">
    <property type="entry name" value="STKc_MAP3K-like"/>
    <property type="match status" value="1"/>
</dbReference>
<dbReference type="Proteomes" id="UP001491310">
    <property type="component" value="Unassembled WGS sequence"/>
</dbReference>
<dbReference type="PANTHER" id="PTHR44329">
    <property type="entry name" value="SERINE/THREONINE-PROTEIN KINASE TNNI3K-RELATED"/>
    <property type="match status" value="1"/>
</dbReference>
<dbReference type="InterPro" id="IPR036966">
    <property type="entry name" value="CBM3_sf"/>
</dbReference>
<dbReference type="InterPro" id="IPR051681">
    <property type="entry name" value="Ser/Thr_Kinases-Pseudokinases"/>
</dbReference>
<feature type="domain" description="Protein kinase" evidence="7">
    <location>
        <begin position="864"/>
        <end position="1124"/>
    </location>
</feature>
<dbReference type="Gene3D" id="3.30.200.20">
    <property type="entry name" value="Phosphorylase Kinase, domain 1"/>
    <property type="match status" value="1"/>
</dbReference>
<dbReference type="InterPro" id="IPR017441">
    <property type="entry name" value="Protein_kinase_ATP_BS"/>
</dbReference>
<dbReference type="InterPro" id="IPR008271">
    <property type="entry name" value="Ser/Thr_kinase_AS"/>
</dbReference>
<dbReference type="PROSITE" id="PS00108">
    <property type="entry name" value="PROTEIN_KINASE_ST"/>
    <property type="match status" value="1"/>
</dbReference>
<evidence type="ECO:0000313" key="9">
    <source>
        <dbReference type="Proteomes" id="UP001491310"/>
    </source>
</evidence>
<protein>
    <recommendedName>
        <fullName evidence="7">Protein kinase domain-containing protein</fullName>
    </recommendedName>
</protein>
<proteinExistence type="predicted"/>
<dbReference type="Gene3D" id="2.60.40.710">
    <property type="entry name" value="Endoglucanase-like"/>
    <property type="match status" value="1"/>
</dbReference>
<evidence type="ECO:0000259" key="7">
    <source>
        <dbReference type="PROSITE" id="PS50011"/>
    </source>
</evidence>
<keyword evidence="3" id="KW-0418">Kinase</keyword>
<dbReference type="PROSITE" id="PS50011">
    <property type="entry name" value="PROTEIN_KINASE_DOM"/>
    <property type="match status" value="1"/>
</dbReference>
<dbReference type="PANTHER" id="PTHR44329:SF214">
    <property type="entry name" value="PROTEIN KINASE DOMAIN-CONTAINING PROTEIN"/>
    <property type="match status" value="1"/>
</dbReference>
<feature type="region of interest" description="Disordered" evidence="6">
    <location>
        <begin position="1130"/>
        <end position="1167"/>
    </location>
</feature>
<dbReference type="SUPFAM" id="SSF56112">
    <property type="entry name" value="Protein kinase-like (PK-like)"/>
    <property type="match status" value="1"/>
</dbReference>
<evidence type="ECO:0000256" key="5">
    <source>
        <dbReference type="PROSITE-ProRule" id="PRU10141"/>
    </source>
</evidence>
<comment type="caution">
    <text evidence="8">The sequence shown here is derived from an EMBL/GenBank/DDBJ whole genome shotgun (WGS) entry which is preliminary data.</text>
</comment>
<gene>
    <name evidence="8" type="ORF">WJX75_007510</name>
</gene>
<evidence type="ECO:0000256" key="4">
    <source>
        <dbReference type="ARBA" id="ARBA00022840"/>
    </source>
</evidence>
<feature type="binding site" evidence="5">
    <location>
        <position position="891"/>
    </location>
    <ligand>
        <name>ATP</name>
        <dbReference type="ChEBI" id="CHEBI:30616"/>
    </ligand>
</feature>
<keyword evidence="1" id="KW-0808">Transferase</keyword>
<dbReference type="SMART" id="SM00220">
    <property type="entry name" value="S_TKc"/>
    <property type="match status" value="1"/>
</dbReference>
<name>A0ABR2Z5D3_9CHLO</name>
<dbReference type="PROSITE" id="PS00107">
    <property type="entry name" value="PROTEIN_KINASE_ATP"/>
    <property type="match status" value="1"/>
</dbReference>